<dbReference type="EMBL" id="JALDAY010000007">
    <property type="protein sequence ID" value="MCI3274296.1"/>
    <property type="molecule type" value="Genomic_DNA"/>
</dbReference>
<dbReference type="InterPro" id="IPR008927">
    <property type="entry name" value="6-PGluconate_DH-like_C_sf"/>
</dbReference>
<evidence type="ECO:0000256" key="1">
    <source>
        <dbReference type="ARBA" id="ARBA00009080"/>
    </source>
</evidence>
<feature type="domain" description="6-phosphogluconate dehydrogenase NADP-binding" evidence="4">
    <location>
        <begin position="2"/>
        <end position="159"/>
    </location>
</feature>
<dbReference type="Proteomes" id="UP001165269">
    <property type="component" value="Unassembled WGS sequence"/>
</dbReference>
<evidence type="ECO:0000256" key="2">
    <source>
        <dbReference type="ARBA" id="ARBA00023002"/>
    </source>
</evidence>
<organism evidence="6 7">
    <name type="scientific">Streptomyces cylindrosporus</name>
    <dbReference type="NCBI Taxonomy" id="2927583"/>
    <lineage>
        <taxon>Bacteria</taxon>
        <taxon>Bacillati</taxon>
        <taxon>Actinomycetota</taxon>
        <taxon>Actinomycetes</taxon>
        <taxon>Kitasatosporales</taxon>
        <taxon>Streptomycetaceae</taxon>
        <taxon>Streptomyces</taxon>
    </lineage>
</organism>
<dbReference type="RefSeq" id="WP_242767570.1">
    <property type="nucleotide sequence ID" value="NZ_JALDAY010000007.1"/>
</dbReference>
<dbReference type="Gene3D" id="3.40.50.720">
    <property type="entry name" value="NAD(P)-binding Rossmann-like Domain"/>
    <property type="match status" value="1"/>
</dbReference>
<evidence type="ECO:0000313" key="6">
    <source>
        <dbReference type="EMBL" id="MCI3274296.1"/>
    </source>
</evidence>
<dbReference type="InterPro" id="IPR006115">
    <property type="entry name" value="6PGDH_NADP-bd"/>
</dbReference>
<keyword evidence="7" id="KW-1185">Reference proteome</keyword>
<dbReference type="InterPro" id="IPR013328">
    <property type="entry name" value="6PGD_dom2"/>
</dbReference>
<comment type="similarity">
    <text evidence="1">Belongs to the HIBADH-related family.</text>
</comment>
<keyword evidence="2" id="KW-0560">Oxidoreductase</keyword>
<accession>A0ABS9YAQ5</accession>
<evidence type="ECO:0000313" key="7">
    <source>
        <dbReference type="Proteomes" id="UP001165269"/>
    </source>
</evidence>
<protein>
    <submittedName>
        <fullName evidence="6">NAD(P)-dependent oxidoreductase</fullName>
    </submittedName>
</protein>
<keyword evidence="3" id="KW-0520">NAD</keyword>
<gene>
    <name evidence="6" type="ORF">MQP27_24675</name>
</gene>
<dbReference type="SUPFAM" id="SSF51735">
    <property type="entry name" value="NAD(P)-binding Rossmann-fold domains"/>
    <property type="match status" value="1"/>
</dbReference>
<dbReference type="PANTHER" id="PTHR43060:SF15">
    <property type="entry name" value="3-HYDROXYISOBUTYRATE DEHYDROGENASE-LIKE 1, MITOCHONDRIAL-RELATED"/>
    <property type="match status" value="1"/>
</dbReference>
<dbReference type="InterPro" id="IPR029154">
    <property type="entry name" value="HIBADH-like_NADP-bd"/>
</dbReference>
<dbReference type="InterPro" id="IPR036291">
    <property type="entry name" value="NAD(P)-bd_dom_sf"/>
</dbReference>
<reference evidence="6" key="1">
    <citation type="submission" date="2022-03" db="EMBL/GenBank/DDBJ databases">
        <title>Streptomyces 7R015 and 7R016 isolated from Barleria lupulina in Thailand.</title>
        <authorList>
            <person name="Kanchanasin P."/>
            <person name="Phongsopitanun W."/>
            <person name="Tanasupawat S."/>
        </authorList>
    </citation>
    <scope>NUCLEOTIDE SEQUENCE</scope>
    <source>
        <strain evidence="6">7R015</strain>
    </source>
</reference>
<comment type="caution">
    <text evidence="6">The sequence shown here is derived from an EMBL/GenBank/DDBJ whole genome shotgun (WGS) entry which is preliminary data.</text>
</comment>
<evidence type="ECO:0000256" key="3">
    <source>
        <dbReference type="ARBA" id="ARBA00023027"/>
    </source>
</evidence>
<evidence type="ECO:0000259" key="4">
    <source>
        <dbReference type="Pfam" id="PF03446"/>
    </source>
</evidence>
<feature type="domain" description="3-hydroxyisobutyrate dehydrogenase-like NAD-binding" evidence="5">
    <location>
        <begin position="162"/>
        <end position="262"/>
    </location>
</feature>
<dbReference type="Pfam" id="PF03446">
    <property type="entry name" value="NAD_binding_2"/>
    <property type="match status" value="1"/>
</dbReference>
<evidence type="ECO:0000259" key="5">
    <source>
        <dbReference type="Pfam" id="PF14833"/>
    </source>
</evidence>
<dbReference type="PIRSF" id="PIRSF000103">
    <property type="entry name" value="HIBADH"/>
    <property type="match status" value="1"/>
</dbReference>
<dbReference type="Pfam" id="PF14833">
    <property type="entry name" value="NAD_binding_11"/>
    <property type="match status" value="1"/>
</dbReference>
<dbReference type="PANTHER" id="PTHR43060">
    <property type="entry name" value="3-HYDROXYISOBUTYRATE DEHYDROGENASE-LIKE 1, MITOCHONDRIAL-RELATED"/>
    <property type="match status" value="1"/>
</dbReference>
<dbReference type="SUPFAM" id="SSF48179">
    <property type="entry name" value="6-phosphogluconate dehydrogenase C-terminal domain-like"/>
    <property type="match status" value="1"/>
</dbReference>
<name>A0ABS9YAQ5_9ACTN</name>
<dbReference type="InterPro" id="IPR015815">
    <property type="entry name" value="HIBADH-related"/>
</dbReference>
<dbReference type="Gene3D" id="1.10.1040.10">
    <property type="entry name" value="N-(1-d-carboxylethyl)-l-norvaline Dehydrogenase, domain 2"/>
    <property type="match status" value="1"/>
</dbReference>
<proteinExistence type="inferred from homology"/>
<sequence>MIGVVGAGRMGLPMVRRLAGAGHEVQVLARSAESRRSLEREPARIVSEAAQAGAGAAAVLVCVHTDEQVREVCLDSGLLATMPAGATLVLHTTGSPDTAEAVAAQGERHGVEVVDAPVSGGPHDIAAGRITLFVGGADDTVARVRPVLRTYGDPVLHIGPLGAGQRVKLVNNTVFAAQIGLLAHAVRLGGELGLDESLLLDALTHGSASSRALAGVVRHGSVTGFARATREFLGKDLDVVRAVAGQLSADFGALAPALDALSDAVAPAGTG</sequence>